<proteinExistence type="predicted"/>
<name>A9M4L9_9VIBR</name>
<dbReference type="RefSeq" id="WP_012219807.1">
    <property type="nucleotide sequence ID" value="NC_010112.1"/>
</dbReference>
<reference evidence="3" key="1">
    <citation type="journal article" date="2007" name="Appl. Environ. Microbiol.">
        <title>Sequence characterization and comparative analysis of three plasmids isolated from environmental Vibrio spp.</title>
        <authorList>
            <person name="Hazen T.H."/>
            <person name="Wu D."/>
            <person name="Eisen J.A."/>
            <person name="Sobecky P.A."/>
        </authorList>
    </citation>
    <scope>NUCLEOTIDE SEQUENCE [LARGE SCALE GENOMIC DNA]</scope>
    <source>
        <strain evidence="3">23023</strain>
        <plasmid evidence="3">p23023</plasmid>
    </source>
</reference>
<keyword evidence="3" id="KW-0614">Plasmid</keyword>
<dbReference type="AlphaFoldDB" id="A9M4L9"/>
<gene>
    <name evidence="3" type="ORF">BMSA_0001</name>
</gene>
<dbReference type="EMBL" id="CP000755">
    <property type="protein sequence ID" value="ABX76994.1"/>
    <property type="molecule type" value="Genomic_DNA"/>
</dbReference>
<geneLocation type="plasmid" evidence="3">
    <name>p23023</name>
</geneLocation>
<feature type="region of interest" description="Disordered" evidence="1">
    <location>
        <begin position="1"/>
        <end position="20"/>
    </location>
</feature>
<evidence type="ECO:0000313" key="3">
    <source>
        <dbReference type="EMBL" id="ABX76994.1"/>
    </source>
</evidence>
<feature type="transmembrane region" description="Helical" evidence="2">
    <location>
        <begin position="107"/>
        <end position="128"/>
    </location>
</feature>
<keyword evidence="2" id="KW-0472">Membrane</keyword>
<evidence type="ECO:0000256" key="2">
    <source>
        <dbReference type="SAM" id="Phobius"/>
    </source>
</evidence>
<evidence type="ECO:0000256" key="1">
    <source>
        <dbReference type="SAM" id="MobiDB-lite"/>
    </source>
</evidence>
<keyword evidence="2" id="KW-0812">Transmembrane</keyword>
<sequence length="155" mass="17296">MSKSFTANDAPLTDTPPHITELGHTQAERNRYFVFCLSLIGAVLLALSFSWYAFTQAMHNKEILFIKMMPNGTWQSVEYHAQDKQLFFKTTVDSLLARYAERLTNHLELLVVMVLCVALVLSSFKMAYHFAQSCGAASNGAIQIAKKAAMMLAAL</sequence>
<organism evidence="3">
    <name type="scientific">Vibrio sp. 23023</name>
    <dbReference type="NCBI Taxonomy" id="452803"/>
    <lineage>
        <taxon>Bacteria</taxon>
        <taxon>Pseudomonadati</taxon>
        <taxon>Pseudomonadota</taxon>
        <taxon>Gammaproteobacteria</taxon>
        <taxon>Vibrionales</taxon>
        <taxon>Vibrionaceae</taxon>
        <taxon>Vibrio</taxon>
    </lineage>
</organism>
<protein>
    <submittedName>
        <fullName evidence="3">Uncharacterized protein</fullName>
    </submittedName>
</protein>
<keyword evidence="2" id="KW-1133">Transmembrane helix</keyword>
<accession>A9M4L9</accession>
<feature type="transmembrane region" description="Helical" evidence="2">
    <location>
        <begin position="32"/>
        <end position="54"/>
    </location>
</feature>